<dbReference type="GO" id="GO:0003676">
    <property type="term" value="F:nucleic acid binding"/>
    <property type="evidence" value="ECO:0007669"/>
    <property type="project" value="InterPro"/>
</dbReference>
<comment type="similarity">
    <text evidence="1 6">Belongs to the oligoribonuclease family.</text>
</comment>
<dbReference type="SUPFAM" id="SSF53098">
    <property type="entry name" value="Ribonuclease H-like"/>
    <property type="match status" value="1"/>
</dbReference>
<dbReference type="GO" id="GO:0000175">
    <property type="term" value="F:3'-5'-RNA exonuclease activity"/>
    <property type="evidence" value="ECO:0007669"/>
    <property type="project" value="InterPro"/>
</dbReference>
<dbReference type="GO" id="GO:0005737">
    <property type="term" value="C:cytoplasm"/>
    <property type="evidence" value="ECO:0007669"/>
    <property type="project" value="UniProtKB-SubCell"/>
</dbReference>
<dbReference type="InterPro" id="IPR012337">
    <property type="entry name" value="RNaseH-like_sf"/>
</dbReference>
<gene>
    <name evidence="6" type="primary">orn</name>
    <name evidence="8" type="ORF">B1757_03900</name>
</gene>
<dbReference type="InterPro" id="IPR013520">
    <property type="entry name" value="Ribonucl_H"/>
</dbReference>
<evidence type="ECO:0000256" key="4">
    <source>
        <dbReference type="ARBA" id="ARBA00022839"/>
    </source>
</evidence>
<comment type="function">
    <text evidence="6">3'-to-5' exoribonuclease specific for small oligoribonucleotides.</text>
</comment>
<sequence>MDPKNQRLVWVDLEMTGLHPEQDEILEIASIVTDNQLRIICEGPVLAVHHPDAVLQQMDDWNQRTHGQSGLIQRVRESRLDTQAVETQTLDFLHAHVSAGASPICGNSVCQDRRFLARLMPRLERFFHYRMIDVSTLKELTSRWYPGFHKFPKAEKHEALADIRESIAELAYYREKIFPQVLEFPENSEDPRC</sequence>
<comment type="caution">
    <text evidence="8">The sequence shown here is derived from an EMBL/GenBank/DDBJ whole genome shotgun (WGS) entry which is preliminary data.</text>
</comment>
<evidence type="ECO:0000256" key="2">
    <source>
        <dbReference type="ARBA" id="ARBA00022722"/>
    </source>
</evidence>
<dbReference type="InterPro" id="IPR022894">
    <property type="entry name" value="Oligoribonuclease"/>
</dbReference>
<organism evidence="8 9">
    <name type="scientific">Acidithiobacillus marinus</name>
    <dbReference type="NCBI Taxonomy" id="187490"/>
    <lineage>
        <taxon>Bacteria</taxon>
        <taxon>Pseudomonadati</taxon>
        <taxon>Pseudomonadota</taxon>
        <taxon>Acidithiobacillia</taxon>
        <taxon>Acidithiobacillales</taxon>
        <taxon>Acidithiobacillaceae</taxon>
        <taxon>Acidithiobacillus</taxon>
    </lineage>
</organism>
<keyword evidence="2 6" id="KW-0540">Nuclease</keyword>
<dbReference type="InParanoid" id="A0A2I1DNX2"/>
<evidence type="ECO:0000313" key="8">
    <source>
        <dbReference type="EMBL" id="PKY11556.1"/>
    </source>
</evidence>
<dbReference type="HAMAP" id="MF_00045">
    <property type="entry name" value="Oligoribonuclease"/>
    <property type="match status" value="1"/>
</dbReference>
<proteinExistence type="inferred from homology"/>
<feature type="domain" description="Exonuclease" evidence="7">
    <location>
        <begin position="7"/>
        <end position="179"/>
    </location>
</feature>
<dbReference type="SMART" id="SM00479">
    <property type="entry name" value="EXOIII"/>
    <property type="match status" value="1"/>
</dbReference>
<name>A0A2I1DNX2_9PROT</name>
<dbReference type="FunCoup" id="A0A2I1DNX2">
    <property type="interactions" value="352"/>
</dbReference>
<dbReference type="RefSeq" id="WP_101537081.1">
    <property type="nucleotide sequence ID" value="NZ_MXAV01000011.1"/>
</dbReference>
<dbReference type="Pfam" id="PF00929">
    <property type="entry name" value="RNase_T"/>
    <property type="match status" value="1"/>
</dbReference>
<evidence type="ECO:0000313" key="9">
    <source>
        <dbReference type="Proteomes" id="UP000234329"/>
    </source>
</evidence>
<dbReference type="FunFam" id="3.30.420.10:FF:000003">
    <property type="entry name" value="Oligoribonuclease"/>
    <property type="match status" value="1"/>
</dbReference>
<dbReference type="NCBIfam" id="NF003765">
    <property type="entry name" value="PRK05359.1"/>
    <property type="match status" value="1"/>
</dbReference>
<protein>
    <recommendedName>
        <fullName evidence="5 6">Oligoribonuclease</fullName>
        <ecNumber evidence="6">3.1.-.-</ecNumber>
    </recommendedName>
</protein>
<dbReference type="EC" id="3.1.-.-" evidence="6"/>
<dbReference type="AlphaFoldDB" id="A0A2I1DNX2"/>
<keyword evidence="9" id="KW-1185">Reference proteome</keyword>
<accession>A0A2I1DNX2</accession>
<dbReference type="CDD" id="cd06135">
    <property type="entry name" value="Orn"/>
    <property type="match status" value="1"/>
</dbReference>
<dbReference type="Gene3D" id="3.30.420.10">
    <property type="entry name" value="Ribonuclease H-like superfamily/Ribonuclease H"/>
    <property type="match status" value="1"/>
</dbReference>
<dbReference type="Proteomes" id="UP000234329">
    <property type="component" value="Unassembled WGS sequence"/>
</dbReference>
<evidence type="ECO:0000256" key="5">
    <source>
        <dbReference type="ARBA" id="ARBA00070964"/>
    </source>
</evidence>
<evidence type="ECO:0000256" key="3">
    <source>
        <dbReference type="ARBA" id="ARBA00022801"/>
    </source>
</evidence>
<dbReference type="InterPro" id="IPR036397">
    <property type="entry name" value="RNaseH_sf"/>
</dbReference>
<dbReference type="OrthoDB" id="9801329at2"/>
<dbReference type="EMBL" id="MXAV01000011">
    <property type="protein sequence ID" value="PKY11556.1"/>
    <property type="molecule type" value="Genomic_DNA"/>
</dbReference>
<dbReference type="PANTHER" id="PTHR11046:SF0">
    <property type="entry name" value="OLIGORIBONUCLEASE, MITOCHONDRIAL"/>
    <property type="match status" value="1"/>
</dbReference>
<keyword evidence="6" id="KW-0963">Cytoplasm</keyword>
<evidence type="ECO:0000256" key="6">
    <source>
        <dbReference type="HAMAP-Rule" id="MF_00045"/>
    </source>
</evidence>
<feature type="active site" evidence="6">
    <location>
        <position position="129"/>
    </location>
</feature>
<reference evidence="8 9" key="1">
    <citation type="submission" date="2017-03" db="EMBL/GenBank/DDBJ databases">
        <title>Draft genime sequence of the acidophilic sulfur-oxidizing bacterium Acidithiobacillus sp. SH, isolated from seawater.</title>
        <authorList>
            <person name="Sharmin S."/>
            <person name="Tokuhisa M."/>
            <person name="Kanao T."/>
            <person name="Kamimura K."/>
        </authorList>
    </citation>
    <scope>NUCLEOTIDE SEQUENCE [LARGE SCALE GENOMIC DNA]</scope>
    <source>
        <strain evidence="8 9">SH</strain>
    </source>
</reference>
<dbReference type="PANTHER" id="PTHR11046">
    <property type="entry name" value="OLIGORIBONUCLEASE, MITOCHONDRIAL"/>
    <property type="match status" value="1"/>
</dbReference>
<evidence type="ECO:0000259" key="7">
    <source>
        <dbReference type="SMART" id="SM00479"/>
    </source>
</evidence>
<evidence type="ECO:0000256" key="1">
    <source>
        <dbReference type="ARBA" id="ARBA00009921"/>
    </source>
</evidence>
<keyword evidence="4 6" id="KW-0269">Exonuclease</keyword>
<dbReference type="GO" id="GO:0006259">
    <property type="term" value="P:DNA metabolic process"/>
    <property type="evidence" value="ECO:0007669"/>
    <property type="project" value="UniProtKB-ARBA"/>
</dbReference>
<keyword evidence="3 6" id="KW-0378">Hydrolase</keyword>
<comment type="subcellular location">
    <subcellularLocation>
        <location evidence="6">Cytoplasm</location>
    </subcellularLocation>
</comment>